<keyword evidence="3" id="KW-1185">Reference proteome</keyword>
<gene>
    <name evidence="2" type="ORF">Pan54_36860</name>
</gene>
<dbReference type="AlphaFoldDB" id="A0A5C5XLB3"/>
<dbReference type="Gene3D" id="2.30.130.30">
    <property type="entry name" value="Hypothetical protein"/>
    <property type="match status" value="1"/>
</dbReference>
<dbReference type="SUPFAM" id="SSF88697">
    <property type="entry name" value="PUA domain-like"/>
    <property type="match status" value="1"/>
</dbReference>
<feature type="domain" description="ASCH" evidence="1">
    <location>
        <begin position="10"/>
        <end position="91"/>
    </location>
</feature>
<dbReference type="InterPro" id="IPR015947">
    <property type="entry name" value="PUA-like_sf"/>
</dbReference>
<comment type="caution">
    <text evidence="2">The sequence shown here is derived from an EMBL/GenBank/DDBJ whole genome shotgun (WGS) entry which is preliminary data.</text>
</comment>
<dbReference type="Pfam" id="PF04266">
    <property type="entry name" value="ASCH"/>
    <property type="match status" value="1"/>
</dbReference>
<reference evidence="2 3" key="1">
    <citation type="submission" date="2019-02" db="EMBL/GenBank/DDBJ databases">
        <title>Deep-cultivation of Planctomycetes and their phenomic and genomic characterization uncovers novel biology.</title>
        <authorList>
            <person name="Wiegand S."/>
            <person name="Jogler M."/>
            <person name="Boedeker C."/>
            <person name="Pinto D."/>
            <person name="Vollmers J."/>
            <person name="Rivas-Marin E."/>
            <person name="Kohn T."/>
            <person name="Peeters S.H."/>
            <person name="Heuer A."/>
            <person name="Rast P."/>
            <person name="Oberbeckmann S."/>
            <person name="Bunk B."/>
            <person name="Jeske O."/>
            <person name="Meyerdierks A."/>
            <person name="Storesund J.E."/>
            <person name="Kallscheuer N."/>
            <person name="Luecker S."/>
            <person name="Lage O.M."/>
            <person name="Pohl T."/>
            <person name="Merkel B.J."/>
            <person name="Hornburger P."/>
            <person name="Mueller R.-W."/>
            <person name="Bruemmer F."/>
            <person name="Labrenz M."/>
            <person name="Spormann A.M."/>
            <person name="Op Den Camp H."/>
            <person name="Overmann J."/>
            <person name="Amann R."/>
            <person name="Jetten M.S.M."/>
            <person name="Mascher T."/>
            <person name="Medema M.H."/>
            <person name="Devos D.P."/>
            <person name="Kaster A.-K."/>
            <person name="Ovreas L."/>
            <person name="Rohde M."/>
            <person name="Galperin M.Y."/>
            <person name="Jogler C."/>
        </authorList>
    </citation>
    <scope>NUCLEOTIDE SEQUENCE [LARGE SCALE GENOMIC DNA]</scope>
    <source>
        <strain evidence="2 3">Pan54</strain>
    </source>
</reference>
<evidence type="ECO:0000259" key="1">
    <source>
        <dbReference type="Pfam" id="PF04266"/>
    </source>
</evidence>
<protein>
    <submittedName>
        <fullName evidence="2">ASCH domain protein</fullName>
    </submittedName>
</protein>
<organism evidence="2 3">
    <name type="scientific">Rubinisphaera italica</name>
    <dbReference type="NCBI Taxonomy" id="2527969"/>
    <lineage>
        <taxon>Bacteria</taxon>
        <taxon>Pseudomonadati</taxon>
        <taxon>Planctomycetota</taxon>
        <taxon>Planctomycetia</taxon>
        <taxon>Planctomycetales</taxon>
        <taxon>Planctomycetaceae</taxon>
        <taxon>Rubinisphaera</taxon>
    </lineage>
</organism>
<dbReference type="EMBL" id="SJPG01000001">
    <property type="protein sequence ID" value="TWT62935.1"/>
    <property type="molecule type" value="Genomic_DNA"/>
</dbReference>
<dbReference type="InterPro" id="IPR007374">
    <property type="entry name" value="ASCH_domain"/>
</dbReference>
<evidence type="ECO:0000313" key="2">
    <source>
        <dbReference type="EMBL" id="TWT62935.1"/>
    </source>
</evidence>
<dbReference type="Proteomes" id="UP000316095">
    <property type="component" value="Unassembled WGS sequence"/>
</dbReference>
<sequence>MELDQDRIALGIKQPWAELILRGKKTLEIRSRSTNVRGSIYLYTSKKHATETYAVKAIQDHELDSCDFPLGLIVGSVEIVECRKTTPQDTVLSCLSTQELENRYAWILKNPVRFTKPQPVRFLPYGVWFYPYCRRKESSERNPEK</sequence>
<proteinExistence type="predicted"/>
<evidence type="ECO:0000313" key="3">
    <source>
        <dbReference type="Proteomes" id="UP000316095"/>
    </source>
</evidence>
<dbReference type="RefSeq" id="WP_165441832.1">
    <property type="nucleotide sequence ID" value="NZ_SJPG01000001.1"/>
</dbReference>
<name>A0A5C5XLB3_9PLAN</name>
<accession>A0A5C5XLB3</accession>